<evidence type="ECO:0000256" key="7">
    <source>
        <dbReference type="ARBA" id="ARBA00052699"/>
    </source>
</evidence>
<evidence type="ECO:0000256" key="2">
    <source>
        <dbReference type="ARBA" id="ARBA00009077"/>
    </source>
</evidence>
<accession>A0A1E5LCA9</accession>
<evidence type="ECO:0000256" key="6">
    <source>
        <dbReference type="ARBA" id="ARBA00048780"/>
    </source>
</evidence>
<comment type="cofactor">
    <cofactor evidence="1 9">
        <name>pyridoxal 5'-phosphate</name>
        <dbReference type="ChEBI" id="CHEBI:597326"/>
    </cofactor>
</comment>
<dbReference type="GO" id="GO:0019346">
    <property type="term" value="P:transsulfuration"/>
    <property type="evidence" value="ECO:0007669"/>
    <property type="project" value="InterPro"/>
</dbReference>
<dbReference type="CDD" id="cd00614">
    <property type="entry name" value="CGS_like"/>
    <property type="match status" value="1"/>
</dbReference>
<dbReference type="PIRSF" id="PIRSF001434">
    <property type="entry name" value="CGS"/>
    <property type="match status" value="1"/>
</dbReference>
<dbReference type="GO" id="GO:0047982">
    <property type="term" value="F:homocysteine desulfhydrase activity"/>
    <property type="evidence" value="ECO:0007669"/>
    <property type="project" value="UniProtKB-EC"/>
</dbReference>
<dbReference type="SUPFAM" id="SSF53383">
    <property type="entry name" value="PLP-dependent transferases"/>
    <property type="match status" value="1"/>
</dbReference>
<evidence type="ECO:0000256" key="8">
    <source>
        <dbReference type="PIRSR" id="PIRSR001434-2"/>
    </source>
</evidence>
<dbReference type="GO" id="GO:0005737">
    <property type="term" value="C:cytoplasm"/>
    <property type="evidence" value="ECO:0007669"/>
    <property type="project" value="TreeGrafter"/>
</dbReference>
<dbReference type="InterPro" id="IPR000277">
    <property type="entry name" value="Cys/Met-Metab_PyrdxlP-dep_enz"/>
</dbReference>
<dbReference type="FunFam" id="3.40.640.10:FF:000046">
    <property type="entry name" value="Cystathionine gamma-lyase"/>
    <property type="match status" value="1"/>
</dbReference>
<proteinExistence type="inferred from homology"/>
<dbReference type="InterPro" id="IPR015421">
    <property type="entry name" value="PyrdxlP-dep_Trfase_major"/>
</dbReference>
<dbReference type="InterPro" id="IPR054542">
    <property type="entry name" value="Cys_met_metab_PP"/>
</dbReference>
<sequence>MSENFDTKAVHLNNTASIESKSKTRPIYQTSVFSFENLDDLEGYFRGEKNYLYTRMGNPNVNDLAISVAKLEDAPEGIAAASGMAAILAGILSIAGQGDHIVASKDIYGGTHQLLVEELKRFGIEISLVSFENHSNVKEAIQKNTKLIYSESITNPLLRVEDIHSLVQIAKENNLKTMIDNTFATPYLYQPYKDGIDLVVHSATKYIAGHSDVTAGVLVGHTDLVREAGQRISNLGANLSPFEAWLGCRGLKTLHVRMQRHVENAYKLAAVLSNHEAIDKLYYPESFSNRGNGAIVTIDITKKCDIKTFFEALSWVKIVPSLAGCETSVSYPVGTSHRSLPETLRDQLGITEGLVRISVGLEDIEDIINEFDQALQKALL</sequence>
<dbReference type="OrthoDB" id="9803887at2"/>
<gene>
    <name evidence="10" type="ORF">BFG57_17860</name>
</gene>
<protein>
    <recommendedName>
        <fullName evidence="4">homocysteine desulfhydrase</fullName>
        <ecNumber evidence="4">4.4.1.2</ecNumber>
    </recommendedName>
    <alternativeName>
        <fullName evidence="5">Homocysteine desulfhydrase</fullName>
    </alternativeName>
</protein>
<evidence type="ECO:0000313" key="10">
    <source>
        <dbReference type="EMBL" id="OEH91722.1"/>
    </source>
</evidence>
<dbReference type="GO" id="GO:0030170">
    <property type="term" value="F:pyridoxal phosphate binding"/>
    <property type="evidence" value="ECO:0007669"/>
    <property type="project" value="InterPro"/>
</dbReference>
<comment type="caution">
    <text evidence="10">The sequence shown here is derived from an EMBL/GenBank/DDBJ whole genome shotgun (WGS) entry which is preliminary data.</text>
</comment>
<dbReference type="EMBL" id="MJEH01000048">
    <property type="protein sequence ID" value="OEH91722.1"/>
    <property type="molecule type" value="Genomic_DNA"/>
</dbReference>
<dbReference type="PANTHER" id="PTHR11808">
    <property type="entry name" value="TRANS-SULFURATION ENZYME FAMILY MEMBER"/>
    <property type="match status" value="1"/>
</dbReference>
<reference evidence="10 11" key="1">
    <citation type="submission" date="2016-08" db="EMBL/GenBank/DDBJ databases">
        <title>Genome of Bacillus solimangrovi GH2-4.</title>
        <authorList>
            <person name="Lim S."/>
            <person name="Kim B.-C."/>
        </authorList>
    </citation>
    <scope>NUCLEOTIDE SEQUENCE [LARGE SCALE GENOMIC DNA]</scope>
    <source>
        <strain evidence="10 11">GH2-4</strain>
    </source>
</reference>
<dbReference type="PANTHER" id="PTHR11808:SF80">
    <property type="entry name" value="CYSTATHIONINE GAMMA-LYASE"/>
    <property type="match status" value="1"/>
</dbReference>
<dbReference type="Proteomes" id="UP000095209">
    <property type="component" value="Unassembled WGS sequence"/>
</dbReference>
<dbReference type="GO" id="GO:0018826">
    <property type="term" value="F:methionine gamma-lyase activity"/>
    <property type="evidence" value="ECO:0007669"/>
    <property type="project" value="UniProtKB-EC"/>
</dbReference>
<keyword evidence="11" id="KW-1185">Reference proteome</keyword>
<comment type="similarity">
    <text evidence="2 9">Belongs to the trans-sulfuration enzymes family.</text>
</comment>
<keyword evidence="3 8" id="KW-0663">Pyridoxal phosphate</keyword>
<evidence type="ECO:0000256" key="3">
    <source>
        <dbReference type="ARBA" id="ARBA00022898"/>
    </source>
</evidence>
<evidence type="ECO:0000313" key="11">
    <source>
        <dbReference type="Proteomes" id="UP000095209"/>
    </source>
</evidence>
<evidence type="ECO:0000256" key="1">
    <source>
        <dbReference type="ARBA" id="ARBA00001933"/>
    </source>
</evidence>
<dbReference type="EC" id="4.4.1.2" evidence="4"/>
<evidence type="ECO:0000256" key="5">
    <source>
        <dbReference type="ARBA" id="ARBA00047199"/>
    </source>
</evidence>
<evidence type="ECO:0000256" key="9">
    <source>
        <dbReference type="RuleBase" id="RU362118"/>
    </source>
</evidence>
<organism evidence="10 11">
    <name type="scientific">Bacillus solimangrovi</name>
    <dbReference type="NCBI Taxonomy" id="1305675"/>
    <lineage>
        <taxon>Bacteria</taxon>
        <taxon>Bacillati</taxon>
        <taxon>Bacillota</taxon>
        <taxon>Bacilli</taxon>
        <taxon>Bacillales</taxon>
        <taxon>Bacillaceae</taxon>
        <taxon>Bacillus</taxon>
    </lineage>
</organism>
<comment type="catalytic activity">
    <reaction evidence="6">
        <text>L-homocysteine + H2O = 2-oxobutanoate + hydrogen sulfide + NH4(+) + H(+)</text>
        <dbReference type="Rhea" id="RHEA:14501"/>
        <dbReference type="ChEBI" id="CHEBI:15377"/>
        <dbReference type="ChEBI" id="CHEBI:15378"/>
        <dbReference type="ChEBI" id="CHEBI:16763"/>
        <dbReference type="ChEBI" id="CHEBI:28938"/>
        <dbReference type="ChEBI" id="CHEBI:29919"/>
        <dbReference type="ChEBI" id="CHEBI:58199"/>
        <dbReference type="EC" id="4.4.1.2"/>
    </reaction>
    <physiologicalReaction direction="left-to-right" evidence="6">
        <dbReference type="Rhea" id="RHEA:14502"/>
    </physiologicalReaction>
</comment>
<dbReference type="PROSITE" id="PS00868">
    <property type="entry name" value="CYS_MET_METAB_PP"/>
    <property type="match status" value="1"/>
</dbReference>
<name>A0A1E5LCA9_9BACI</name>
<feature type="modified residue" description="N6-(pyridoxal phosphate)lysine" evidence="8">
    <location>
        <position position="205"/>
    </location>
</feature>
<dbReference type="InterPro" id="IPR015424">
    <property type="entry name" value="PyrdxlP-dep_Trfase"/>
</dbReference>
<dbReference type="InterPro" id="IPR015422">
    <property type="entry name" value="PyrdxlP-dep_Trfase_small"/>
</dbReference>
<evidence type="ECO:0000256" key="4">
    <source>
        <dbReference type="ARBA" id="ARBA00047175"/>
    </source>
</evidence>
<dbReference type="AlphaFoldDB" id="A0A1E5LCA9"/>
<dbReference type="Gene3D" id="3.90.1150.10">
    <property type="entry name" value="Aspartate Aminotransferase, domain 1"/>
    <property type="match status" value="1"/>
</dbReference>
<dbReference type="Pfam" id="PF01053">
    <property type="entry name" value="Cys_Met_Meta_PP"/>
    <property type="match status" value="1"/>
</dbReference>
<dbReference type="STRING" id="1305675.BFG57_17860"/>
<dbReference type="RefSeq" id="WP_069718244.1">
    <property type="nucleotide sequence ID" value="NZ_MJEH01000048.1"/>
</dbReference>
<comment type="catalytic activity">
    <reaction evidence="7">
        <text>L-methionine + H2O = methanethiol + 2-oxobutanoate + NH4(+)</text>
        <dbReference type="Rhea" id="RHEA:23800"/>
        <dbReference type="ChEBI" id="CHEBI:15377"/>
        <dbReference type="ChEBI" id="CHEBI:16007"/>
        <dbReference type="ChEBI" id="CHEBI:16763"/>
        <dbReference type="ChEBI" id="CHEBI:28938"/>
        <dbReference type="ChEBI" id="CHEBI:57844"/>
        <dbReference type="EC" id="4.4.1.11"/>
    </reaction>
    <physiologicalReaction direction="left-to-right" evidence="7">
        <dbReference type="Rhea" id="RHEA:23801"/>
    </physiologicalReaction>
</comment>
<dbReference type="Gene3D" id="3.40.640.10">
    <property type="entry name" value="Type I PLP-dependent aspartate aminotransferase-like (Major domain)"/>
    <property type="match status" value="1"/>
</dbReference>